<keyword evidence="2" id="KW-0805">Transcription regulation</keyword>
<organism evidence="6 7">
    <name type="scientific">Burkholderia paludis</name>
    <dbReference type="NCBI Taxonomy" id="1506587"/>
    <lineage>
        <taxon>Bacteria</taxon>
        <taxon>Pseudomonadati</taxon>
        <taxon>Pseudomonadota</taxon>
        <taxon>Betaproteobacteria</taxon>
        <taxon>Burkholderiales</taxon>
        <taxon>Burkholderiaceae</taxon>
        <taxon>Burkholderia</taxon>
        <taxon>Burkholderia cepacia complex</taxon>
    </lineage>
</organism>
<gene>
    <name evidence="6" type="ORF">BPA30113_06140</name>
</gene>
<reference evidence="6 7" key="1">
    <citation type="submission" date="2019-09" db="EMBL/GenBank/DDBJ databases">
        <authorList>
            <person name="Depoorter E."/>
        </authorList>
    </citation>
    <scope>NUCLEOTIDE SEQUENCE [LARGE SCALE GENOMIC DNA]</scope>
    <source>
        <strain evidence="6">LMG 30113</strain>
    </source>
</reference>
<proteinExistence type="inferred from homology"/>
<keyword evidence="4" id="KW-0804">Transcription</keyword>
<keyword evidence="3" id="KW-0238">DNA-binding</keyword>
<accession>A0A6P2QWR6</accession>
<dbReference type="Proteomes" id="UP000494330">
    <property type="component" value="Unassembled WGS sequence"/>
</dbReference>
<protein>
    <submittedName>
        <fullName evidence="6">LysR family transcriptional regulator</fullName>
    </submittedName>
</protein>
<dbReference type="GO" id="GO:0043565">
    <property type="term" value="F:sequence-specific DNA binding"/>
    <property type="evidence" value="ECO:0007669"/>
    <property type="project" value="TreeGrafter"/>
</dbReference>
<dbReference type="RefSeq" id="WP_052001532.1">
    <property type="nucleotide sequence ID" value="NZ_CABVQD010000031.1"/>
</dbReference>
<dbReference type="PROSITE" id="PS50931">
    <property type="entry name" value="HTH_LYSR"/>
    <property type="match status" value="1"/>
</dbReference>
<comment type="similarity">
    <text evidence="1">Belongs to the LysR transcriptional regulatory family.</text>
</comment>
<name>A0A6P2QWR6_9BURK</name>
<dbReference type="GO" id="GO:0003700">
    <property type="term" value="F:DNA-binding transcription factor activity"/>
    <property type="evidence" value="ECO:0007669"/>
    <property type="project" value="InterPro"/>
</dbReference>
<dbReference type="GO" id="GO:0006351">
    <property type="term" value="P:DNA-templated transcription"/>
    <property type="evidence" value="ECO:0007669"/>
    <property type="project" value="TreeGrafter"/>
</dbReference>
<dbReference type="PANTHER" id="PTHR30537">
    <property type="entry name" value="HTH-TYPE TRANSCRIPTIONAL REGULATOR"/>
    <property type="match status" value="1"/>
</dbReference>
<dbReference type="EMBL" id="CABVQD010000031">
    <property type="protein sequence ID" value="VWC28403.1"/>
    <property type="molecule type" value="Genomic_DNA"/>
</dbReference>
<evidence type="ECO:0000313" key="7">
    <source>
        <dbReference type="Proteomes" id="UP000494330"/>
    </source>
</evidence>
<dbReference type="AlphaFoldDB" id="A0A6P2QWR6"/>
<evidence type="ECO:0000256" key="2">
    <source>
        <dbReference type="ARBA" id="ARBA00023015"/>
    </source>
</evidence>
<evidence type="ECO:0000256" key="1">
    <source>
        <dbReference type="ARBA" id="ARBA00009437"/>
    </source>
</evidence>
<dbReference type="CDD" id="cd08422">
    <property type="entry name" value="PBP2_CrgA_like"/>
    <property type="match status" value="1"/>
</dbReference>
<dbReference type="SUPFAM" id="SSF46785">
    <property type="entry name" value="Winged helix' DNA-binding domain"/>
    <property type="match status" value="1"/>
</dbReference>
<dbReference type="Pfam" id="PF00126">
    <property type="entry name" value="HTH_1"/>
    <property type="match status" value="1"/>
</dbReference>
<sequence length="326" mass="35783">MNTIKNMRIFMTVVASGGFSPAAKRMRVSASRVSRAISELENYLQARLLNRSTRTFMLTEAGEKYLERCKTIMKWLDSAEAEARGAIEDPTGTLRVCAQLGFGQSESVSTVLRFREKHPSIDVDLVLSDAPLHLIDGGYDTALVLAPALPDSDMVAHTLGAVAAVACASPEYVRCHGAPRNLDDLARHTCLRMVTPHMPTGTWTLAGKEALDRIRDLPVRLSFNHESALLAAMQEGFGIGVLPAASALPALQRGELVCVLQDVKLSALNLYVIYPSRQFIDAKTRAWVEFLKHEIPLALADSHDRFAEVSERPLEQVVPATSSRFD</sequence>
<dbReference type="InterPro" id="IPR036390">
    <property type="entry name" value="WH_DNA-bd_sf"/>
</dbReference>
<feature type="domain" description="HTH lysR-type" evidence="5">
    <location>
        <begin position="1"/>
        <end position="59"/>
    </location>
</feature>
<dbReference type="Gene3D" id="1.10.10.10">
    <property type="entry name" value="Winged helix-like DNA-binding domain superfamily/Winged helix DNA-binding domain"/>
    <property type="match status" value="1"/>
</dbReference>
<dbReference type="InterPro" id="IPR058163">
    <property type="entry name" value="LysR-type_TF_proteobact-type"/>
</dbReference>
<keyword evidence="7" id="KW-1185">Reference proteome</keyword>
<dbReference type="Gene3D" id="3.40.190.290">
    <property type="match status" value="1"/>
</dbReference>
<dbReference type="InterPro" id="IPR000847">
    <property type="entry name" value="LysR_HTH_N"/>
</dbReference>
<evidence type="ECO:0000259" key="5">
    <source>
        <dbReference type="PROSITE" id="PS50931"/>
    </source>
</evidence>
<dbReference type="FunFam" id="1.10.10.10:FF:000001">
    <property type="entry name" value="LysR family transcriptional regulator"/>
    <property type="match status" value="1"/>
</dbReference>
<dbReference type="SUPFAM" id="SSF53850">
    <property type="entry name" value="Periplasmic binding protein-like II"/>
    <property type="match status" value="1"/>
</dbReference>
<dbReference type="PANTHER" id="PTHR30537:SF5">
    <property type="entry name" value="HTH-TYPE TRANSCRIPTIONAL ACTIVATOR TTDR-RELATED"/>
    <property type="match status" value="1"/>
</dbReference>
<dbReference type="InterPro" id="IPR036388">
    <property type="entry name" value="WH-like_DNA-bd_sf"/>
</dbReference>
<evidence type="ECO:0000256" key="3">
    <source>
        <dbReference type="ARBA" id="ARBA00023125"/>
    </source>
</evidence>
<dbReference type="InterPro" id="IPR005119">
    <property type="entry name" value="LysR_subst-bd"/>
</dbReference>
<evidence type="ECO:0000313" key="6">
    <source>
        <dbReference type="EMBL" id="VWC28403.1"/>
    </source>
</evidence>
<evidence type="ECO:0000256" key="4">
    <source>
        <dbReference type="ARBA" id="ARBA00023163"/>
    </source>
</evidence>
<dbReference type="Pfam" id="PF03466">
    <property type="entry name" value="LysR_substrate"/>
    <property type="match status" value="1"/>
</dbReference>